<dbReference type="OrthoDB" id="2117972at2759"/>
<dbReference type="Pfam" id="PF12937">
    <property type="entry name" value="F-box-like"/>
    <property type="match status" value="1"/>
</dbReference>
<organism evidence="4 5">
    <name type="scientific">Heterodermia speciosa</name>
    <dbReference type="NCBI Taxonomy" id="116794"/>
    <lineage>
        <taxon>Eukaryota</taxon>
        <taxon>Fungi</taxon>
        <taxon>Dikarya</taxon>
        <taxon>Ascomycota</taxon>
        <taxon>Pezizomycotina</taxon>
        <taxon>Lecanoromycetes</taxon>
        <taxon>OSLEUM clade</taxon>
        <taxon>Lecanoromycetidae</taxon>
        <taxon>Caliciales</taxon>
        <taxon>Physciaceae</taxon>
        <taxon>Heterodermia</taxon>
    </lineage>
</organism>
<dbReference type="SUPFAM" id="SSF81383">
    <property type="entry name" value="F-box domain"/>
    <property type="match status" value="1"/>
</dbReference>
<evidence type="ECO:0000313" key="5">
    <source>
        <dbReference type="Proteomes" id="UP000664521"/>
    </source>
</evidence>
<dbReference type="InterPro" id="IPR045464">
    <property type="entry name" value="Hrt3/FBXO9_C"/>
</dbReference>
<evidence type="ECO:0000259" key="3">
    <source>
        <dbReference type="PROSITE" id="PS50181"/>
    </source>
</evidence>
<proteinExistence type="predicted"/>
<feature type="region of interest" description="Disordered" evidence="2">
    <location>
        <begin position="1"/>
        <end position="68"/>
    </location>
</feature>
<sequence length="549" mass="61178">MSDNADVELEKFREQWREEVTARSKAPPASQSGAGAHLSAGTSSMMGNTEKQTARRPPLYTPLEEVKKRKDEDVDDALNHTEIIQYHDLADRDEARKLGIEGEGIHPSVATANTPSTALEHYEKAIEREEQGNLGDSLSLYRKAYRLDAGVDEIYQNKHFPPSSTKSKPTNKNPSNASVTVPNTAHHSLDGPPAPTVTFSQLIASFAGLTIPPAPPPTDQSPQPPCPISSIPSEILMGILNLTAILDVTAFGRLSLVCKHLAHLIATEDRIWKRVCLGPEYGFQGMHYHWNCSIFGQPLSHHLEPLLDLSEKESTSSTGSDHLPSLFSKLDVSPTPLITPRLTSFDALTSTYPDYRTMFRFRPRIRFNGCYISTVNYIRPGGSTPSQVSWNTPVHIVTYYRYLRFFRDGSCVSLQTTAEPLEVVHHLTKANVPSRAGYAKPNTSLLPPMSIMQHALRGRWKLQSPMSETKDEPEGTVGIETLGIDPDKYIYVMSLALRSAGRKEGPRNNKLAWRGFWSYNKLADDWAEFGLRNDKPFFWSRVGSYGMGE</sequence>
<protein>
    <recommendedName>
        <fullName evidence="3">F-box domain-containing protein</fullName>
    </recommendedName>
</protein>
<dbReference type="Proteomes" id="UP000664521">
    <property type="component" value="Unassembled WGS sequence"/>
</dbReference>
<dbReference type="GO" id="GO:0019005">
    <property type="term" value="C:SCF ubiquitin ligase complex"/>
    <property type="evidence" value="ECO:0007669"/>
    <property type="project" value="TreeGrafter"/>
</dbReference>
<gene>
    <name evidence="4" type="ORF">HETSPECPRED_007213</name>
</gene>
<feature type="compositionally biased region" description="Polar residues" evidence="2">
    <location>
        <begin position="162"/>
        <end position="186"/>
    </location>
</feature>
<evidence type="ECO:0000256" key="1">
    <source>
        <dbReference type="ARBA" id="ARBA00022786"/>
    </source>
</evidence>
<dbReference type="PANTHER" id="PTHR12874:SF9">
    <property type="entry name" value="F-BOX ONLY PROTEIN 48"/>
    <property type="match status" value="1"/>
</dbReference>
<accession>A0A8H3EKT2</accession>
<keyword evidence="5" id="KW-1185">Reference proteome</keyword>
<dbReference type="PROSITE" id="PS50181">
    <property type="entry name" value="FBOX"/>
    <property type="match status" value="1"/>
</dbReference>
<dbReference type="AlphaFoldDB" id="A0A8H3EKT2"/>
<dbReference type="PANTHER" id="PTHR12874">
    <property type="entry name" value="F-BOX ONLY PROTEIN 48-RELATED"/>
    <property type="match status" value="1"/>
</dbReference>
<dbReference type="InterPro" id="IPR036047">
    <property type="entry name" value="F-box-like_dom_sf"/>
</dbReference>
<feature type="compositionally biased region" description="Basic and acidic residues" evidence="2">
    <location>
        <begin position="8"/>
        <end position="22"/>
    </location>
</feature>
<dbReference type="Pfam" id="PF19270">
    <property type="entry name" value="FBO_C"/>
    <property type="match status" value="1"/>
</dbReference>
<dbReference type="EMBL" id="CAJPDS010000005">
    <property type="protein sequence ID" value="CAF9907662.1"/>
    <property type="molecule type" value="Genomic_DNA"/>
</dbReference>
<keyword evidence="1" id="KW-0833">Ubl conjugation pathway</keyword>
<dbReference type="Gene3D" id="1.20.1280.50">
    <property type="match status" value="1"/>
</dbReference>
<dbReference type="GO" id="GO:0031146">
    <property type="term" value="P:SCF-dependent proteasomal ubiquitin-dependent protein catabolic process"/>
    <property type="evidence" value="ECO:0007669"/>
    <property type="project" value="TreeGrafter"/>
</dbReference>
<dbReference type="InterPro" id="IPR001810">
    <property type="entry name" value="F-box_dom"/>
</dbReference>
<dbReference type="GO" id="GO:0005737">
    <property type="term" value="C:cytoplasm"/>
    <property type="evidence" value="ECO:0007669"/>
    <property type="project" value="TreeGrafter"/>
</dbReference>
<feature type="domain" description="F-box" evidence="3">
    <location>
        <begin position="225"/>
        <end position="275"/>
    </location>
</feature>
<reference evidence="4" key="1">
    <citation type="submission" date="2021-03" db="EMBL/GenBank/DDBJ databases">
        <authorList>
            <person name="Tagirdzhanova G."/>
        </authorList>
    </citation>
    <scope>NUCLEOTIDE SEQUENCE</scope>
</reference>
<feature type="compositionally biased region" description="Polar residues" evidence="2">
    <location>
        <begin position="40"/>
        <end position="51"/>
    </location>
</feature>
<feature type="region of interest" description="Disordered" evidence="2">
    <location>
        <begin position="156"/>
        <end position="192"/>
    </location>
</feature>
<comment type="caution">
    <text evidence="4">The sequence shown here is derived from an EMBL/GenBank/DDBJ whole genome shotgun (WGS) entry which is preliminary data.</text>
</comment>
<evidence type="ECO:0000256" key="2">
    <source>
        <dbReference type="SAM" id="MobiDB-lite"/>
    </source>
</evidence>
<name>A0A8H3EKT2_9LECA</name>
<evidence type="ECO:0000313" key="4">
    <source>
        <dbReference type="EMBL" id="CAF9907662.1"/>
    </source>
</evidence>